<evidence type="ECO:0000313" key="11">
    <source>
        <dbReference type="Proteomes" id="UP000609531"/>
    </source>
</evidence>
<keyword evidence="5 8" id="KW-1133">Transmembrane helix</keyword>
<evidence type="ECO:0000256" key="5">
    <source>
        <dbReference type="ARBA" id="ARBA00022989"/>
    </source>
</evidence>
<dbReference type="RefSeq" id="WP_198882545.1">
    <property type="nucleotide sequence ID" value="NZ_JAEKJA010000010.1"/>
</dbReference>
<keyword evidence="6 8" id="KW-0472">Membrane</keyword>
<dbReference type="AlphaFoldDB" id="A0A934IQ36"/>
<proteinExistence type="predicted"/>
<evidence type="ECO:0000256" key="4">
    <source>
        <dbReference type="ARBA" id="ARBA00022692"/>
    </source>
</evidence>
<evidence type="ECO:0000256" key="2">
    <source>
        <dbReference type="ARBA" id="ARBA00004236"/>
    </source>
</evidence>
<dbReference type="InterPro" id="IPR018704">
    <property type="entry name" value="SecYEG/CpoB_TPR"/>
</dbReference>
<organism evidence="10 11">
    <name type="scientific">Acuticoccus mangrovi</name>
    <dbReference type="NCBI Taxonomy" id="2796142"/>
    <lineage>
        <taxon>Bacteria</taxon>
        <taxon>Pseudomonadati</taxon>
        <taxon>Pseudomonadota</taxon>
        <taxon>Alphaproteobacteria</taxon>
        <taxon>Hyphomicrobiales</taxon>
        <taxon>Amorphaceae</taxon>
        <taxon>Acuticoccus</taxon>
    </lineage>
</organism>
<dbReference type="InterPro" id="IPR026039">
    <property type="entry name" value="YfgM"/>
</dbReference>
<gene>
    <name evidence="10" type="ORF">JCR33_13145</name>
</gene>
<comment type="subcellular location">
    <subcellularLocation>
        <location evidence="2">Cell membrane</location>
    </subcellularLocation>
    <subcellularLocation>
        <location evidence="1">Membrane</location>
        <topology evidence="1">Single-pass membrane protein</topology>
    </subcellularLocation>
</comment>
<evidence type="ECO:0000313" key="10">
    <source>
        <dbReference type="EMBL" id="MBJ3776645.1"/>
    </source>
</evidence>
<feature type="domain" description="Ancillary SecYEG translocon subunit/Cell division coordinator CpoB TPR" evidence="9">
    <location>
        <begin position="19"/>
        <end position="195"/>
    </location>
</feature>
<protein>
    <submittedName>
        <fullName evidence="10">Tetratricopeptide repeat protein</fullName>
    </submittedName>
</protein>
<name>A0A934IQ36_9HYPH</name>
<keyword evidence="4 8" id="KW-0812">Transmembrane</keyword>
<dbReference type="PANTHER" id="PTHR38035">
    <property type="entry name" value="UPF0070 PROTEIN YFGM"/>
    <property type="match status" value="1"/>
</dbReference>
<sequence length="235" mass="25200">MSDIFQEVEEDLRRERLRKLWDRFGIYIILVAVLIVAITAGYRGYEAWRTGRERAAGDAYLEVVKAVDETGTSSAVTSLIEYADDAPAGFQMLARFRAAAALSAQDDDAGAADILRGLAADSDVAPLYRDLASLRLAQILIDEGDAAGARKAIGGLSEDSGSPYYLAAQELMGLAAYTEDDLEAARQHFATLRDAAGAPQPMVQRARLMLALITQTAPDPADADGEAAETAQETN</sequence>
<feature type="transmembrane region" description="Helical" evidence="8">
    <location>
        <begin position="24"/>
        <end position="45"/>
    </location>
</feature>
<dbReference type="GO" id="GO:0044877">
    <property type="term" value="F:protein-containing complex binding"/>
    <property type="evidence" value="ECO:0007669"/>
    <property type="project" value="InterPro"/>
</dbReference>
<evidence type="ECO:0000256" key="6">
    <source>
        <dbReference type="ARBA" id="ARBA00023136"/>
    </source>
</evidence>
<dbReference type="Pfam" id="PF09976">
    <property type="entry name" value="TPR_21"/>
    <property type="match status" value="1"/>
</dbReference>
<evidence type="ECO:0000256" key="3">
    <source>
        <dbReference type="ARBA" id="ARBA00022475"/>
    </source>
</evidence>
<keyword evidence="7" id="KW-0143">Chaperone</keyword>
<keyword evidence="11" id="KW-1185">Reference proteome</keyword>
<evidence type="ECO:0000256" key="8">
    <source>
        <dbReference type="SAM" id="Phobius"/>
    </source>
</evidence>
<reference evidence="10" key="1">
    <citation type="submission" date="2020-12" db="EMBL/GenBank/DDBJ databases">
        <title>Bacterial taxonomy.</title>
        <authorList>
            <person name="Pan X."/>
        </authorList>
    </citation>
    <scope>NUCLEOTIDE SEQUENCE</scope>
    <source>
        <strain evidence="10">B2012</strain>
    </source>
</reference>
<evidence type="ECO:0000256" key="1">
    <source>
        <dbReference type="ARBA" id="ARBA00004167"/>
    </source>
</evidence>
<dbReference type="GO" id="GO:0005886">
    <property type="term" value="C:plasma membrane"/>
    <property type="evidence" value="ECO:0007669"/>
    <property type="project" value="UniProtKB-SubCell"/>
</dbReference>
<comment type="caution">
    <text evidence="10">The sequence shown here is derived from an EMBL/GenBank/DDBJ whole genome shotgun (WGS) entry which is preliminary data.</text>
</comment>
<dbReference type="EMBL" id="JAEKJA010000010">
    <property type="protein sequence ID" value="MBJ3776645.1"/>
    <property type="molecule type" value="Genomic_DNA"/>
</dbReference>
<evidence type="ECO:0000259" key="9">
    <source>
        <dbReference type="Pfam" id="PF09976"/>
    </source>
</evidence>
<dbReference type="PANTHER" id="PTHR38035:SF1">
    <property type="entry name" value="ANCILLARY SECYEG TRANSLOCON SUBUNIT"/>
    <property type="match status" value="1"/>
</dbReference>
<evidence type="ECO:0000256" key="7">
    <source>
        <dbReference type="ARBA" id="ARBA00023186"/>
    </source>
</evidence>
<accession>A0A934IQ36</accession>
<keyword evidence="3" id="KW-1003">Cell membrane</keyword>
<dbReference type="Proteomes" id="UP000609531">
    <property type="component" value="Unassembled WGS sequence"/>
</dbReference>